<sequence>MRHWLYLRGSHEIRGAYSRQWPSLVDNLGGKQYFALSGGPVRVIFFDCGEDKADSDKACSGPNDFAGFHREQAEWLEQEIVKPEFTQAKYRVLVRHIPIYGLDPEWFNPWATLWCPILNRAGFDLSIHGHKTMRPTLNAPLNII</sequence>
<dbReference type="Gene3D" id="3.60.21.10">
    <property type="match status" value="1"/>
</dbReference>
<organism evidence="1 2">
    <name type="scientific">Pontiella sulfatireligans</name>
    <dbReference type="NCBI Taxonomy" id="2750658"/>
    <lineage>
        <taxon>Bacteria</taxon>
        <taxon>Pseudomonadati</taxon>
        <taxon>Kiritimatiellota</taxon>
        <taxon>Kiritimatiellia</taxon>
        <taxon>Kiritimatiellales</taxon>
        <taxon>Pontiellaceae</taxon>
        <taxon>Pontiella</taxon>
    </lineage>
</organism>
<dbReference type="EMBL" id="CAAHFH010000002">
    <property type="protein sequence ID" value="VGO20815.1"/>
    <property type="molecule type" value="Genomic_DNA"/>
</dbReference>
<keyword evidence="2" id="KW-1185">Reference proteome</keyword>
<dbReference type="SUPFAM" id="SSF56300">
    <property type="entry name" value="Metallo-dependent phosphatases"/>
    <property type="match status" value="1"/>
</dbReference>
<evidence type="ECO:0000313" key="1">
    <source>
        <dbReference type="EMBL" id="VGO20815.1"/>
    </source>
</evidence>
<dbReference type="Proteomes" id="UP000346198">
    <property type="component" value="Unassembled WGS sequence"/>
</dbReference>
<protein>
    <submittedName>
        <fullName evidence="1">Uncharacterized protein</fullName>
    </submittedName>
</protein>
<dbReference type="RefSeq" id="WP_168433312.1">
    <property type="nucleotide sequence ID" value="NZ_CAAHFH010000002.1"/>
</dbReference>
<accession>A0A6C2UKQ4</accession>
<proteinExistence type="predicted"/>
<reference evidence="1 2" key="1">
    <citation type="submission" date="2019-04" db="EMBL/GenBank/DDBJ databases">
        <authorList>
            <person name="Van Vliet M D."/>
        </authorList>
    </citation>
    <scope>NUCLEOTIDE SEQUENCE [LARGE SCALE GENOMIC DNA]</scope>
    <source>
        <strain evidence="1 2">F21</strain>
    </source>
</reference>
<evidence type="ECO:0000313" key="2">
    <source>
        <dbReference type="Proteomes" id="UP000346198"/>
    </source>
</evidence>
<dbReference type="InterPro" id="IPR029052">
    <property type="entry name" value="Metallo-depent_PP-like"/>
</dbReference>
<name>A0A6C2UKQ4_9BACT</name>
<dbReference type="AlphaFoldDB" id="A0A6C2UKQ4"/>
<gene>
    <name evidence="1" type="ORF">SCARR_02882</name>
</gene>